<feature type="domain" description="Peptidase A2" evidence="2">
    <location>
        <begin position="7"/>
        <end position="83"/>
    </location>
</feature>
<accession>A0ABD1IPN1</accession>
<evidence type="ECO:0000256" key="1">
    <source>
        <dbReference type="ARBA" id="ARBA00022801"/>
    </source>
</evidence>
<dbReference type="EMBL" id="JBHFQA010000031">
    <property type="protein sequence ID" value="KAL2076957.1"/>
    <property type="molecule type" value="Genomic_DNA"/>
</dbReference>
<gene>
    <name evidence="3" type="ORF">ACEWY4_027442</name>
</gene>
<dbReference type="SUPFAM" id="SSF50630">
    <property type="entry name" value="Acid proteases"/>
    <property type="match status" value="1"/>
</dbReference>
<dbReference type="InterPro" id="IPR001969">
    <property type="entry name" value="Aspartic_peptidase_AS"/>
</dbReference>
<dbReference type="SUPFAM" id="SSF56672">
    <property type="entry name" value="DNA/RNA polymerases"/>
    <property type="match status" value="1"/>
</dbReference>
<name>A0ABD1IPN1_9TELE</name>
<evidence type="ECO:0000313" key="4">
    <source>
        <dbReference type="Proteomes" id="UP001591681"/>
    </source>
</evidence>
<reference evidence="3 4" key="1">
    <citation type="submission" date="2024-09" db="EMBL/GenBank/DDBJ databases">
        <title>A chromosome-level genome assembly of Gray's grenadier anchovy, Coilia grayii.</title>
        <authorList>
            <person name="Fu Z."/>
        </authorList>
    </citation>
    <scope>NUCLEOTIDE SEQUENCE [LARGE SCALE GENOMIC DNA]</scope>
    <source>
        <strain evidence="3">G4</strain>
        <tissue evidence="3">Muscle</tissue>
    </source>
</reference>
<proteinExistence type="predicted"/>
<evidence type="ECO:0000313" key="3">
    <source>
        <dbReference type="EMBL" id="KAL2076957.1"/>
    </source>
</evidence>
<comment type="caution">
    <text evidence="3">The sequence shown here is derived from an EMBL/GenBank/DDBJ whole genome shotgun (WGS) entry which is preliminary data.</text>
</comment>
<dbReference type="Gene3D" id="2.40.70.10">
    <property type="entry name" value="Acid Proteases"/>
    <property type="match status" value="1"/>
</dbReference>
<keyword evidence="4" id="KW-1185">Reference proteome</keyword>
<dbReference type="PROSITE" id="PS00141">
    <property type="entry name" value="ASP_PROTEASE"/>
    <property type="match status" value="1"/>
</dbReference>
<dbReference type="Pfam" id="PF13975">
    <property type="entry name" value="gag-asp_proteas"/>
    <property type="match status" value="1"/>
</dbReference>
<dbReference type="Proteomes" id="UP001591681">
    <property type="component" value="Unassembled WGS sequence"/>
</dbReference>
<dbReference type="GO" id="GO:0016787">
    <property type="term" value="F:hydrolase activity"/>
    <property type="evidence" value="ECO:0007669"/>
    <property type="project" value="UniProtKB-KW"/>
</dbReference>
<dbReference type="InterPro" id="IPR021109">
    <property type="entry name" value="Peptidase_aspartic_dom_sf"/>
</dbReference>
<dbReference type="PANTHER" id="PTHR33064:SF37">
    <property type="entry name" value="RIBONUCLEASE H"/>
    <property type="match status" value="1"/>
</dbReference>
<organism evidence="3 4">
    <name type="scientific">Coilia grayii</name>
    <name type="common">Gray's grenadier anchovy</name>
    <dbReference type="NCBI Taxonomy" id="363190"/>
    <lineage>
        <taxon>Eukaryota</taxon>
        <taxon>Metazoa</taxon>
        <taxon>Chordata</taxon>
        <taxon>Craniata</taxon>
        <taxon>Vertebrata</taxon>
        <taxon>Euteleostomi</taxon>
        <taxon>Actinopterygii</taxon>
        <taxon>Neopterygii</taxon>
        <taxon>Teleostei</taxon>
        <taxon>Clupei</taxon>
        <taxon>Clupeiformes</taxon>
        <taxon>Clupeoidei</taxon>
        <taxon>Engraulidae</taxon>
        <taxon>Coilinae</taxon>
        <taxon>Coilia</taxon>
    </lineage>
</organism>
<keyword evidence="1" id="KW-0378">Hydrolase</keyword>
<dbReference type="Gene3D" id="3.10.10.10">
    <property type="entry name" value="HIV Type 1 Reverse Transcriptase, subunit A, domain 1"/>
    <property type="match status" value="1"/>
</dbReference>
<dbReference type="CDD" id="cd00303">
    <property type="entry name" value="retropepsin_like"/>
    <property type="match status" value="1"/>
</dbReference>
<sequence>MGNDAELEFLIDTGAELTIIPAAFAKRHDIPLSDKMRTAYSAGGDKLKLQQTETIDFNLGPTEVTCRIWVSNHICEPILGMDVLLTLNASLDFNDGEVTWNLRRIQASDLEGHPIWAKGKNDCGLLDMEPVKLTGKPPPSTKQYPINRAAIEGLRPIIEELEKRGVIQKTKSVSNSPVWPVKKPNGTWRLTVDYRVVYKQVLQTGFYSED</sequence>
<dbReference type="InterPro" id="IPR001995">
    <property type="entry name" value="Peptidase_A2_cat"/>
</dbReference>
<dbReference type="PROSITE" id="PS50175">
    <property type="entry name" value="ASP_PROT_RETROV"/>
    <property type="match status" value="1"/>
</dbReference>
<dbReference type="PANTHER" id="PTHR33064">
    <property type="entry name" value="POL PROTEIN"/>
    <property type="match status" value="1"/>
</dbReference>
<dbReference type="AlphaFoldDB" id="A0ABD1IPN1"/>
<dbReference type="InterPro" id="IPR051320">
    <property type="entry name" value="Viral_Replic_Matur_Polypro"/>
</dbReference>
<evidence type="ECO:0000259" key="2">
    <source>
        <dbReference type="PROSITE" id="PS50175"/>
    </source>
</evidence>
<dbReference type="InterPro" id="IPR043502">
    <property type="entry name" value="DNA/RNA_pol_sf"/>
</dbReference>
<protein>
    <recommendedName>
        <fullName evidence="2">Peptidase A2 domain-containing protein</fullName>
    </recommendedName>
</protein>